<proteinExistence type="predicted"/>
<organism evidence="2 3">
    <name type="scientific">Rhodoblastus acidophilus</name>
    <name type="common">Rhodopseudomonas acidophila</name>
    <dbReference type="NCBI Taxonomy" id="1074"/>
    <lineage>
        <taxon>Bacteria</taxon>
        <taxon>Pseudomonadati</taxon>
        <taxon>Pseudomonadota</taxon>
        <taxon>Alphaproteobacteria</taxon>
        <taxon>Hyphomicrobiales</taxon>
        <taxon>Rhodoblastaceae</taxon>
        <taxon>Rhodoblastus</taxon>
    </lineage>
</organism>
<evidence type="ECO:0000256" key="1">
    <source>
        <dbReference type="SAM" id="MobiDB-lite"/>
    </source>
</evidence>
<feature type="region of interest" description="Disordered" evidence="1">
    <location>
        <begin position="1"/>
        <end position="57"/>
    </location>
</feature>
<dbReference type="EMBL" id="FYDG01000006">
    <property type="protein sequence ID" value="SNB74597.1"/>
    <property type="molecule type" value="Genomic_DNA"/>
</dbReference>
<feature type="compositionally biased region" description="Basic and acidic residues" evidence="1">
    <location>
        <begin position="1"/>
        <end position="21"/>
    </location>
</feature>
<dbReference type="RefSeq" id="WP_158255217.1">
    <property type="nucleotide sequence ID" value="NZ_FYDG01000006.1"/>
</dbReference>
<dbReference type="Proteomes" id="UP000198418">
    <property type="component" value="Unassembled WGS sequence"/>
</dbReference>
<evidence type="ECO:0000313" key="2">
    <source>
        <dbReference type="EMBL" id="SNB74597.1"/>
    </source>
</evidence>
<keyword evidence="3" id="KW-1185">Reference proteome</keyword>
<gene>
    <name evidence="2" type="ORF">SAMN06265338_106101</name>
</gene>
<name>A0A212RPW5_RHOAC</name>
<feature type="compositionally biased region" description="Basic and acidic residues" evidence="1">
    <location>
        <begin position="29"/>
        <end position="57"/>
    </location>
</feature>
<evidence type="ECO:0000313" key="3">
    <source>
        <dbReference type="Proteomes" id="UP000198418"/>
    </source>
</evidence>
<reference evidence="3" key="1">
    <citation type="submission" date="2017-06" db="EMBL/GenBank/DDBJ databases">
        <authorList>
            <person name="Varghese N."/>
            <person name="Submissions S."/>
        </authorList>
    </citation>
    <scope>NUCLEOTIDE SEQUENCE [LARGE SCALE GENOMIC DNA]</scope>
    <source>
        <strain evidence="3">DSM 137</strain>
    </source>
</reference>
<accession>A0A212RPW5</accession>
<dbReference type="AlphaFoldDB" id="A0A212RPW5"/>
<protein>
    <submittedName>
        <fullName evidence="2">Uncharacterized protein</fullName>
    </submittedName>
</protein>
<sequence length="57" mass="6737">MRQASEKERRDALEAQSKRENQQPYATELDDRDHEQAKTSESAPEKQRPREKPRAQT</sequence>